<sequence>MKLLAHTLLPLALANPMTTPNPVAHSLQHLEARDKYCWFHPNVNGPQGCDSDQFNGNRVRTVYYTDNFGVRCSSTGKNVNGNTKWYYVPGWSCWISDYWTNASCDGEVPGVE</sequence>
<accession>A0A6A6HRX9</accession>
<dbReference type="RefSeq" id="XP_033675586.1">
    <property type="nucleotide sequence ID" value="XM_033832395.1"/>
</dbReference>
<evidence type="ECO:0000313" key="1">
    <source>
        <dbReference type="EMBL" id="KAF2240582.1"/>
    </source>
</evidence>
<protein>
    <submittedName>
        <fullName evidence="1">Uncharacterized protein</fullName>
    </submittedName>
</protein>
<dbReference type="AlphaFoldDB" id="A0A6A6HRX9"/>
<evidence type="ECO:0000313" key="2">
    <source>
        <dbReference type="Proteomes" id="UP000800094"/>
    </source>
</evidence>
<dbReference type="OrthoDB" id="3477104at2759"/>
<proteinExistence type="predicted"/>
<name>A0A6A6HRX9_9PLEO</name>
<dbReference type="EMBL" id="ML987216">
    <property type="protein sequence ID" value="KAF2240582.1"/>
    <property type="molecule type" value="Genomic_DNA"/>
</dbReference>
<organism evidence="1 2">
    <name type="scientific">Trematosphaeria pertusa</name>
    <dbReference type="NCBI Taxonomy" id="390896"/>
    <lineage>
        <taxon>Eukaryota</taxon>
        <taxon>Fungi</taxon>
        <taxon>Dikarya</taxon>
        <taxon>Ascomycota</taxon>
        <taxon>Pezizomycotina</taxon>
        <taxon>Dothideomycetes</taxon>
        <taxon>Pleosporomycetidae</taxon>
        <taxon>Pleosporales</taxon>
        <taxon>Massarineae</taxon>
        <taxon>Trematosphaeriaceae</taxon>
        <taxon>Trematosphaeria</taxon>
    </lineage>
</organism>
<gene>
    <name evidence="1" type="ORF">BU26DRAFT_556678</name>
</gene>
<dbReference type="Proteomes" id="UP000800094">
    <property type="component" value="Unassembled WGS sequence"/>
</dbReference>
<keyword evidence="2" id="KW-1185">Reference proteome</keyword>
<reference evidence="1" key="1">
    <citation type="journal article" date="2020" name="Stud. Mycol.">
        <title>101 Dothideomycetes genomes: a test case for predicting lifestyles and emergence of pathogens.</title>
        <authorList>
            <person name="Haridas S."/>
            <person name="Albert R."/>
            <person name="Binder M."/>
            <person name="Bloem J."/>
            <person name="Labutti K."/>
            <person name="Salamov A."/>
            <person name="Andreopoulos B."/>
            <person name="Baker S."/>
            <person name="Barry K."/>
            <person name="Bills G."/>
            <person name="Bluhm B."/>
            <person name="Cannon C."/>
            <person name="Castanera R."/>
            <person name="Culley D."/>
            <person name="Daum C."/>
            <person name="Ezra D."/>
            <person name="Gonzalez J."/>
            <person name="Henrissat B."/>
            <person name="Kuo A."/>
            <person name="Liang C."/>
            <person name="Lipzen A."/>
            <person name="Lutzoni F."/>
            <person name="Magnuson J."/>
            <person name="Mondo S."/>
            <person name="Nolan M."/>
            <person name="Ohm R."/>
            <person name="Pangilinan J."/>
            <person name="Park H.-J."/>
            <person name="Ramirez L."/>
            <person name="Alfaro M."/>
            <person name="Sun H."/>
            <person name="Tritt A."/>
            <person name="Yoshinaga Y."/>
            <person name="Zwiers L.-H."/>
            <person name="Turgeon B."/>
            <person name="Goodwin S."/>
            <person name="Spatafora J."/>
            <person name="Crous P."/>
            <person name="Grigoriev I."/>
        </authorList>
    </citation>
    <scope>NUCLEOTIDE SEQUENCE</scope>
    <source>
        <strain evidence="1">CBS 122368</strain>
    </source>
</reference>
<dbReference type="GeneID" id="54585725"/>